<name>A0A4R1QV90_9FIRM</name>
<dbReference type="InterPro" id="IPR000878">
    <property type="entry name" value="4pyrrol_Mease"/>
</dbReference>
<protein>
    <submittedName>
        <fullName evidence="7">Precorrin-6Y C5,15-methyltransferase (Decarboxylating)</fullName>
    </submittedName>
</protein>
<comment type="caution">
    <text evidence="7">The sequence shown here is derived from an EMBL/GenBank/DDBJ whole genome shotgun (WGS) entry which is preliminary data.</text>
</comment>
<keyword evidence="2" id="KW-0169">Cobalamin biosynthesis</keyword>
<dbReference type="InterPro" id="IPR050714">
    <property type="entry name" value="Cobalamin_biosynth_MTase"/>
</dbReference>
<dbReference type="RefSeq" id="WP_031390683.1">
    <property type="nucleotide sequence ID" value="NZ_JPNB01000001.1"/>
</dbReference>
<dbReference type="InterPro" id="IPR012818">
    <property type="entry name" value="CbiE"/>
</dbReference>
<dbReference type="Gene3D" id="3.40.1010.10">
    <property type="entry name" value="Cobalt-precorrin-4 Transmethylase, Domain 1"/>
    <property type="match status" value="1"/>
</dbReference>
<evidence type="ECO:0000256" key="3">
    <source>
        <dbReference type="ARBA" id="ARBA00022603"/>
    </source>
</evidence>
<evidence type="ECO:0000256" key="2">
    <source>
        <dbReference type="ARBA" id="ARBA00022573"/>
    </source>
</evidence>
<dbReference type="SUPFAM" id="SSF53790">
    <property type="entry name" value="Tetrapyrrole methylase"/>
    <property type="match status" value="1"/>
</dbReference>
<feature type="domain" description="Tetrapyrrole methylase" evidence="6">
    <location>
        <begin position="267"/>
        <end position="461"/>
    </location>
</feature>
<dbReference type="GO" id="GO:0009236">
    <property type="term" value="P:cobalamin biosynthetic process"/>
    <property type="evidence" value="ECO:0007669"/>
    <property type="project" value="UniProtKB-UniPathway"/>
</dbReference>
<reference evidence="7 8" key="1">
    <citation type="submission" date="2019-03" db="EMBL/GenBank/DDBJ databases">
        <title>Genomic Encyclopedia of Type Strains, Phase IV (KMG-IV): sequencing the most valuable type-strain genomes for metagenomic binning, comparative biology and taxonomic classification.</title>
        <authorList>
            <person name="Goeker M."/>
        </authorList>
    </citation>
    <scope>NUCLEOTIDE SEQUENCE [LARGE SCALE GENOMIC DNA]</scope>
    <source>
        <strain evidence="7 8">DSM 100556</strain>
    </source>
</reference>
<dbReference type="InterPro" id="IPR035996">
    <property type="entry name" value="4pyrrol_Methylase_sf"/>
</dbReference>
<keyword evidence="3 7" id="KW-0489">Methyltransferase</keyword>
<dbReference type="InterPro" id="IPR014777">
    <property type="entry name" value="4pyrrole_Mease_sub1"/>
</dbReference>
<proteinExistence type="predicted"/>
<keyword evidence="8" id="KW-1185">Reference proteome</keyword>
<dbReference type="Gene3D" id="3.40.50.150">
    <property type="entry name" value="Vaccinia Virus protein VP39"/>
    <property type="match status" value="1"/>
</dbReference>
<dbReference type="Pfam" id="PF02571">
    <property type="entry name" value="CbiJ"/>
    <property type="match status" value="1"/>
</dbReference>
<dbReference type="OrthoDB" id="9780707at2"/>
<dbReference type="PANTHER" id="PTHR43182:SF1">
    <property type="entry name" value="COBALT-PRECORRIN-7 C(5)-METHYLTRANSFERASE"/>
    <property type="match status" value="1"/>
</dbReference>
<comment type="pathway">
    <text evidence="1">Cofactor biosynthesis; adenosylcobalamin biosynthesis.</text>
</comment>
<dbReference type="GO" id="GO:0008276">
    <property type="term" value="F:protein methyltransferase activity"/>
    <property type="evidence" value="ECO:0007669"/>
    <property type="project" value="InterPro"/>
</dbReference>
<evidence type="ECO:0000313" key="8">
    <source>
        <dbReference type="Proteomes" id="UP000295718"/>
    </source>
</evidence>
<dbReference type="GO" id="GO:0000179">
    <property type="term" value="F:rRNA (adenine-N6,N6-)-dimethyltransferase activity"/>
    <property type="evidence" value="ECO:0007669"/>
    <property type="project" value="InterPro"/>
</dbReference>
<dbReference type="UniPathway" id="UPA00148"/>
<dbReference type="PROSITE" id="PS51014">
    <property type="entry name" value="COBK_CBIJ"/>
    <property type="match status" value="1"/>
</dbReference>
<accession>A0A4R1QV90</accession>
<dbReference type="Pfam" id="PF00590">
    <property type="entry name" value="TP_methylase"/>
    <property type="match status" value="1"/>
</dbReference>
<dbReference type="STRING" id="1469948.GCA_000732725_01990"/>
<gene>
    <name evidence="7" type="ORF">EDD76_10821</name>
</gene>
<dbReference type="InterPro" id="IPR003723">
    <property type="entry name" value="Precorrin-6x_reduct"/>
</dbReference>
<dbReference type="NCBIfam" id="TIGR02469">
    <property type="entry name" value="CbiT"/>
    <property type="match status" value="1"/>
</dbReference>
<dbReference type="CDD" id="cd11644">
    <property type="entry name" value="Precorrin-6Y-MT"/>
    <property type="match status" value="1"/>
</dbReference>
<dbReference type="NCBIfam" id="TIGR02467">
    <property type="entry name" value="CbiE"/>
    <property type="match status" value="1"/>
</dbReference>
<dbReference type="GO" id="GO:0016994">
    <property type="term" value="F:precorrin-6A reductase activity"/>
    <property type="evidence" value="ECO:0007669"/>
    <property type="project" value="InterPro"/>
</dbReference>
<dbReference type="InterPro" id="IPR020596">
    <property type="entry name" value="rRNA_Ade_Mease_Trfase_CS"/>
</dbReference>
<dbReference type="AlphaFoldDB" id="A0A4R1QV90"/>
<evidence type="ECO:0000259" key="6">
    <source>
        <dbReference type="Pfam" id="PF00590"/>
    </source>
</evidence>
<dbReference type="EMBL" id="SLUO01000008">
    <property type="protein sequence ID" value="TCL57487.1"/>
    <property type="molecule type" value="Genomic_DNA"/>
</dbReference>
<dbReference type="PANTHER" id="PTHR43182">
    <property type="entry name" value="COBALT-PRECORRIN-6B C(15)-METHYLTRANSFERASE (DECARBOXYLATING)"/>
    <property type="match status" value="1"/>
</dbReference>
<keyword evidence="5" id="KW-0949">S-adenosyl-L-methionine</keyword>
<evidence type="ECO:0000256" key="1">
    <source>
        <dbReference type="ARBA" id="ARBA00004953"/>
    </source>
</evidence>
<organism evidence="7 8">
    <name type="scientific">Kineothrix alysoides</name>
    <dbReference type="NCBI Taxonomy" id="1469948"/>
    <lineage>
        <taxon>Bacteria</taxon>
        <taxon>Bacillati</taxon>
        <taxon>Bacillota</taxon>
        <taxon>Clostridia</taxon>
        <taxon>Lachnospirales</taxon>
        <taxon>Lachnospiraceae</taxon>
        <taxon>Kineothrix</taxon>
    </lineage>
</organism>
<dbReference type="SUPFAM" id="SSF53335">
    <property type="entry name" value="S-adenosyl-L-methionine-dependent methyltransferases"/>
    <property type="match status" value="1"/>
</dbReference>
<evidence type="ECO:0000256" key="4">
    <source>
        <dbReference type="ARBA" id="ARBA00022679"/>
    </source>
</evidence>
<dbReference type="InterPro" id="IPR014008">
    <property type="entry name" value="Cbl_synth_MTase_CbiT"/>
</dbReference>
<evidence type="ECO:0000256" key="5">
    <source>
        <dbReference type="ARBA" id="ARBA00022691"/>
    </source>
</evidence>
<dbReference type="Proteomes" id="UP000295718">
    <property type="component" value="Unassembled WGS sequence"/>
</dbReference>
<dbReference type="CDD" id="cd02440">
    <property type="entry name" value="AdoMet_MTases"/>
    <property type="match status" value="1"/>
</dbReference>
<sequence>MKRERKQILIFGGTTEGRRLAETMCAAGFFCTVSVATQYGEQVMEEMPFLTLHRGRLDAGQMEEFIKEGGFFAVVDATHPFAVEVSENIRKSLSSMSLPYIRLKRDTDMSEKQKERLLWFRDMESCGKALQETTGNILLTTGSKDLAAFSNEELKKRLYVRVLPNEESIALCEKQGICGKQIIAMQGPFSTEMNEAITRQFHISYLVTKESGNTGGFFEKIRAAGNAGIPVMVIGNPEKEEQGFSFEEVAEEIYRLSGETPRGPKLKISLIGMGMGAYDLLTLEAKEKIQRAEVIFGAQRLLEEVGEEKEKYPHYLAADIIPQLTKIVKEGNRYSPCMEAAVLFSGDTGFYSGASKLYEELKRDLKEKRLEADIEVLTGISSMSYLAAKAGMSWQDAVVVSLHGRKANIMETVRREKKTFVLVSGLIDMKHLGELFAGEEWRELRITAGYRLSYPEEEIMELTPSMCGNLKKEGLYCCFIENSRAADQVISHGLKDASFLRGRTPMTKEEVREVSICKLGLKPNAIIYDVGSGTGSVSIECARLSEDIRVYAIERDREAVKLIGKNSDLFGLTNIEVIEAEAPEGFEDLPAPTHAFIGGSGGRMREILTALYGKNPFLRVVINAITLETLGEITGLLEQFPVEEEDIVQVQINRAKKAGPYHLMQAENPVYIISFNFHEGLTENENT</sequence>
<dbReference type="PROSITE" id="PS01131">
    <property type="entry name" value="RRNA_A_DIMETH"/>
    <property type="match status" value="1"/>
</dbReference>
<keyword evidence="4 7" id="KW-0808">Transferase</keyword>
<dbReference type="NCBIfam" id="TIGR00715">
    <property type="entry name" value="precor6x_red"/>
    <property type="match status" value="1"/>
</dbReference>
<dbReference type="InterPro" id="IPR029063">
    <property type="entry name" value="SAM-dependent_MTases_sf"/>
</dbReference>
<evidence type="ECO:0000313" key="7">
    <source>
        <dbReference type="EMBL" id="TCL57487.1"/>
    </source>
</evidence>